<name>A0A9P1N800_9PELO</name>
<sequence length="1359" mass="151495">MYRFRIKYFIIILFIIVYLGGLIVYHNSLTRQITKIRNEFEESEVDFQVNDDKPSTENLLTSTVLLKPDFSGIYVREAYRVSESEIRLIYLAKNNNWTPIIANINNTWKEIEWFCTNYTTCIDYHHCSISPRIGRLFIDPATDNGKYLKISTSESQEYFKIPLNDKRSSSKRTYEHGLGVCLQPVFYLTDWTIIIQFFESWIAQGATKFYFYINSYTEKSGKVLQFYKETLGDNLELIDWSDLPVPSRDRGIPDRDPNAHVFRYGATAFMHDCMLRARNIVKFVSNTDLDDFPFSKNMSILNDLETISKRHPKAGQFAMDWWLSEQKLDWDSIKTPSDLNFNIDEVKILNIDNVRFDYFNAKKFIHRPERVIHLDQHNVYGNEKIRNGYYYTAVELYSNPNTFFLHLRRFERFLKNVTVSSYNETTNVETLQSLNRIMMKNYAKRIKGTWFEKFDFSPWSVEARQVIRNLEQCRKESFGLKLTDENEICRESSAGCEGLLMTNTRFIKPPITWINIADSANFNNYGSMWPKTGLLIFIGLLAFCQAQLSLTRSDDCGDNETYQTCGSACEPSCDTPNPSFCTLQCVIGCQCDTGYVRNSKKACVKYEQCTETSASSNSSATTSPNLGQVLGSTTSPSFNCAANETYSDCHSPCTEAKCPTSGTTEAVACITMCMQGCACKSGYVRNNQGECVLSEDCGVVAQSNPCETVDCRSGMICETQNGKPICVQVKPTAANCAAVLCMNGYNCVTRLGKARCVRAAMDIPSITCRNVRCGTSGGCAMVEPAGCSGSDCVAQPMCIESNPCHHTKCTALTECVLKQVTCIMTPCNPIAECVPKKASISRQKRNRFSDDFLPKCPENESMVSCKNACSEEVCNQKERFMCTQECSYAGCACSSGFYRHPNGKFEQEEDQQSSVINGTSCAMVRCSSETECEEIESCDDSGSCSTKASCVKRVELNSTISGCETITCPVGETCQQITVNCLVAPCPPVVTCLSDNYNSTDVPTQGCDVVQCESDEVCQEDAVECEDETCPVRISCVKYVEVNTTSTTISTCSTNETFSQCTNPCSESKCIINTDFICNRMCVAGCTCETGYKRNTTGHCVLSDDCPIVVEATLNSTTCGVNETLTECYNSCSEEKCAGIPSFAQCTTHCRVGCGCSDGYARSNDGKCYKELDCPDNQICGKNEDYRCEGCDATCSNLYPKCDTKNCTKSCQCAKGFVRINGNCVTFKKCSSLTTNNITCLATEKYTDCLPKCWMSCTGNQECDSEIDENVCTAGCVCRDKYKKDTNGECVHNRHCYKSTDCVDNEEWVKCKDTDLTCATFLGSTTKAPTHDSCNSGCACVDNYARNANGTCVPTSECA</sequence>
<keyword evidence="5" id="KW-0646">Protease inhibitor</keyword>
<feature type="transmembrane region" description="Helical" evidence="9">
    <location>
        <begin position="6"/>
        <end position="25"/>
    </location>
</feature>
<evidence type="ECO:0000259" key="10">
    <source>
        <dbReference type="SMART" id="SM00274"/>
    </source>
</evidence>
<evidence type="ECO:0000313" key="12">
    <source>
        <dbReference type="Proteomes" id="UP001152747"/>
    </source>
</evidence>
<dbReference type="GO" id="GO:0016020">
    <property type="term" value="C:membrane"/>
    <property type="evidence" value="ECO:0007669"/>
    <property type="project" value="UniProtKB-SubCell"/>
</dbReference>
<proteinExistence type="inferred from homology"/>
<dbReference type="InterPro" id="IPR036084">
    <property type="entry name" value="Ser_inhib-like_sf"/>
</dbReference>
<evidence type="ECO:0000256" key="3">
    <source>
        <dbReference type="ARBA" id="ARBA00022676"/>
    </source>
</evidence>
<comment type="caution">
    <text evidence="11">The sequence shown here is derived from an EMBL/GenBank/DDBJ whole genome shotgun (WGS) entry which is preliminary data.</text>
</comment>
<dbReference type="Gene3D" id="2.10.25.10">
    <property type="entry name" value="Laminin"/>
    <property type="match status" value="8"/>
</dbReference>
<dbReference type="GO" id="GO:0004867">
    <property type="term" value="F:serine-type endopeptidase inhibitor activity"/>
    <property type="evidence" value="ECO:0007669"/>
    <property type="project" value="UniProtKB-KW"/>
</dbReference>
<dbReference type="InterPro" id="IPR002919">
    <property type="entry name" value="TIL_dom"/>
</dbReference>
<protein>
    <recommendedName>
        <fullName evidence="10">Follistatin-like domain-containing protein</fullName>
    </recommendedName>
</protein>
<dbReference type="Proteomes" id="UP001152747">
    <property type="component" value="Unassembled WGS sequence"/>
</dbReference>
<feature type="domain" description="Follistatin-like" evidence="10">
    <location>
        <begin position="735"/>
        <end position="757"/>
    </location>
</feature>
<reference evidence="11" key="1">
    <citation type="submission" date="2022-11" db="EMBL/GenBank/DDBJ databases">
        <authorList>
            <person name="Kikuchi T."/>
        </authorList>
    </citation>
    <scope>NUCLEOTIDE SEQUENCE</scope>
    <source>
        <strain evidence="11">PS1010</strain>
    </source>
</reference>
<dbReference type="OrthoDB" id="152433at2759"/>
<keyword evidence="8" id="KW-1015">Disulfide bond</keyword>
<dbReference type="SUPFAM" id="SSF57567">
    <property type="entry name" value="Serine protease inhibitors"/>
    <property type="match status" value="7"/>
</dbReference>
<keyword evidence="9" id="KW-0812">Transmembrane</keyword>
<keyword evidence="4" id="KW-0808">Transferase</keyword>
<accession>A0A9P1N800</accession>
<dbReference type="EMBL" id="CANHGI010000005">
    <property type="protein sequence ID" value="CAI5451152.1"/>
    <property type="molecule type" value="Genomic_DNA"/>
</dbReference>
<comment type="subcellular location">
    <subcellularLocation>
        <location evidence="1">Membrane</location>
        <topology evidence="1">Single-pass membrane protein</topology>
    </subcellularLocation>
</comment>
<evidence type="ECO:0000256" key="2">
    <source>
        <dbReference type="ARBA" id="ARBA00007647"/>
    </source>
</evidence>
<gene>
    <name evidence="11" type="ORF">CAMP_LOCUS13789</name>
</gene>
<dbReference type="InterPro" id="IPR003645">
    <property type="entry name" value="Fol_N"/>
</dbReference>
<evidence type="ECO:0000313" key="11">
    <source>
        <dbReference type="EMBL" id="CAI5451152.1"/>
    </source>
</evidence>
<evidence type="ECO:0000256" key="5">
    <source>
        <dbReference type="ARBA" id="ARBA00022690"/>
    </source>
</evidence>
<evidence type="ECO:0000256" key="4">
    <source>
        <dbReference type="ARBA" id="ARBA00022679"/>
    </source>
</evidence>
<keyword evidence="7 9" id="KW-0472">Membrane</keyword>
<keyword evidence="12" id="KW-1185">Reference proteome</keyword>
<dbReference type="InterPro" id="IPR008166">
    <property type="entry name" value="Glyco_transf_92"/>
</dbReference>
<comment type="similarity">
    <text evidence="2">Belongs to the glycosyltransferase 92 family.</text>
</comment>
<dbReference type="Pfam" id="PF01697">
    <property type="entry name" value="Glyco_transf_92"/>
    <property type="match status" value="1"/>
</dbReference>
<evidence type="ECO:0000256" key="7">
    <source>
        <dbReference type="ARBA" id="ARBA00023136"/>
    </source>
</evidence>
<evidence type="ECO:0000256" key="6">
    <source>
        <dbReference type="ARBA" id="ARBA00022900"/>
    </source>
</evidence>
<evidence type="ECO:0000256" key="8">
    <source>
        <dbReference type="ARBA" id="ARBA00023157"/>
    </source>
</evidence>
<feature type="domain" description="Follistatin-like" evidence="10">
    <location>
        <begin position="705"/>
        <end position="727"/>
    </location>
</feature>
<evidence type="ECO:0000256" key="9">
    <source>
        <dbReference type="SAM" id="Phobius"/>
    </source>
</evidence>
<keyword evidence="6" id="KW-0722">Serine protease inhibitor</keyword>
<keyword evidence="9" id="KW-1133">Transmembrane helix</keyword>
<dbReference type="GO" id="GO:0016757">
    <property type="term" value="F:glycosyltransferase activity"/>
    <property type="evidence" value="ECO:0007669"/>
    <property type="project" value="UniProtKB-KW"/>
</dbReference>
<evidence type="ECO:0000256" key="1">
    <source>
        <dbReference type="ARBA" id="ARBA00004167"/>
    </source>
</evidence>
<dbReference type="Pfam" id="PF01826">
    <property type="entry name" value="TIL"/>
    <property type="match status" value="4"/>
</dbReference>
<dbReference type="InterPro" id="IPR051368">
    <property type="entry name" value="SerProtInhib-TIL_Domain"/>
</dbReference>
<keyword evidence="3" id="KW-0328">Glycosyltransferase</keyword>
<dbReference type="PANTHER" id="PTHR23259">
    <property type="entry name" value="RIDDLE"/>
    <property type="match status" value="1"/>
</dbReference>
<dbReference type="SMART" id="SM00274">
    <property type="entry name" value="FOLN"/>
    <property type="match status" value="2"/>
</dbReference>
<dbReference type="CDD" id="cd19941">
    <property type="entry name" value="TIL"/>
    <property type="match status" value="7"/>
</dbReference>
<organism evidence="11 12">
    <name type="scientific">Caenorhabditis angaria</name>
    <dbReference type="NCBI Taxonomy" id="860376"/>
    <lineage>
        <taxon>Eukaryota</taxon>
        <taxon>Metazoa</taxon>
        <taxon>Ecdysozoa</taxon>
        <taxon>Nematoda</taxon>
        <taxon>Chromadorea</taxon>
        <taxon>Rhabditida</taxon>
        <taxon>Rhabditina</taxon>
        <taxon>Rhabditomorpha</taxon>
        <taxon>Rhabditoidea</taxon>
        <taxon>Rhabditidae</taxon>
        <taxon>Peloderinae</taxon>
        <taxon>Caenorhabditis</taxon>
    </lineage>
</organism>
<dbReference type="PANTHER" id="PTHR23259:SF70">
    <property type="entry name" value="ACCESSORY GLAND PROTEIN ACP62F-RELATED"/>
    <property type="match status" value="1"/>
</dbReference>